<evidence type="ECO:0000313" key="3">
    <source>
        <dbReference type="Proteomes" id="UP001170379"/>
    </source>
</evidence>
<proteinExistence type="predicted"/>
<protein>
    <submittedName>
        <fullName evidence="2">Uncharacterized protein</fullName>
    </submittedName>
</protein>
<keyword evidence="1" id="KW-0472">Membrane</keyword>
<feature type="transmembrane region" description="Helical" evidence="1">
    <location>
        <begin position="98"/>
        <end position="116"/>
    </location>
</feature>
<reference evidence="2" key="1">
    <citation type="submission" date="2018-03" db="EMBL/GenBank/DDBJ databases">
        <authorList>
            <person name="Nunes O.C."/>
            <person name="Lopes A.R."/>
            <person name="Froufe H."/>
            <person name="Munoz-Merida A."/>
            <person name="Barroso C."/>
            <person name="Egas C."/>
        </authorList>
    </citation>
    <scope>NUCLEOTIDE SEQUENCE</scope>
    <source>
        <strain evidence="2">ON4</strain>
    </source>
</reference>
<sequence>MPATALSIRATNSLGRVRSTTHTHPTQGLRKRSFDMDVTSFKAGLELFTQVLAVLMLATIFDPQKRGSLATREIHVDGYGTFRIPERTRPGSYDRSSAWYDIVFYVFTLLVIYANISWVRADFDGATTISDPTVNAWAHVMNYANGLSFGALGASLIRTTFLHHRHRNRSDERGDEPRTSD</sequence>
<keyword evidence="1" id="KW-0812">Transmembrane</keyword>
<dbReference type="EMBL" id="PXVD01000006">
    <property type="protein sequence ID" value="MDJ1370674.1"/>
    <property type="molecule type" value="Genomic_DNA"/>
</dbReference>
<feature type="transmembrane region" description="Helical" evidence="1">
    <location>
        <begin position="136"/>
        <end position="157"/>
    </location>
</feature>
<dbReference type="Proteomes" id="UP001170379">
    <property type="component" value="Unassembled WGS sequence"/>
</dbReference>
<evidence type="ECO:0000313" key="2">
    <source>
        <dbReference type="EMBL" id="MDJ1370674.1"/>
    </source>
</evidence>
<organism evidence="2 3">
    <name type="scientific">Gulosibacter molinativorax</name>
    <dbReference type="NCBI Taxonomy" id="256821"/>
    <lineage>
        <taxon>Bacteria</taxon>
        <taxon>Bacillati</taxon>
        <taxon>Actinomycetota</taxon>
        <taxon>Actinomycetes</taxon>
        <taxon>Micrococcales</taxon>
        <taxon>Microbacteriaceae</taxon>
        <taxon>Gulosibacter</taxon>
    </lineage>
</organism>
<accession>A0ABT7C676</accession>
<evidence type="ECO:0000256" key="1">
    <source>
        <dbReference type="SAM" id="Phobius"/>
    </source>
</evidence>
<feature type="transmembrane region" description="Helical" evidence="1">
    <location>
        <begin position="43"/>
        <end position="61"/>
    </location>
</feature>
<keyword evidence="3" id="KW-1185">Reference proteome</keyword>
<name>A0ABT7C676_9MICO</name>
<comment type="caution">
    <text evidence="2">The sequence shown here is derived from an EMBL/GenBank/DDBJ whole genome shotgun (WGS) entry which is preliminary data.</text>
</comment>
<gene>
    <name evidence="2" type="ORF">C7K25_04720</name>
</gene>
<reference evidence="2" key="2">
    <citation type="journal article" date="2022" name="Sci. Rep.">
        <title>In silico prediction of the enzymes involved in the degradation of the herbicide molinate by Gulosibacter molinativorax ON4T.</title>
        <authorList>
            <person name="Lopes A.R."/>
            <person name="Bunin E."/>
            <person name="Viana A.T."/>
            <person name="Froufe H."/>
            <person name="Munoz-Merida A."/>
            <person name="Pinho D."/>
            <person name="Figueiredo J."/>
            <person name="Barroso C."/>
            <person name="Vaz-Moreira I."/>
            <person name="Bellanger X."/>
            <person name="Egas C."/>
            <person name="Nunes O.C."/>
        </authorList>
    </citation>
    <scope>NUCLEOTIDE SEQUENCE</scope>
    <source>
        <strain evidence="2">ON4</strain>
    </source>
</reference>
<keyword evidence="1" id="KW-1133">Transmembrane helix</keyword>